<dbReference type="Pfam" id="PF23524">
    <property type="entry name" value="MGAT4A_C"/>
    <property type="match status" value="1"/>
</dbReference>
<evidence type="ECO:0000313" key="2">
    <source>
        <dbReference type="EMBL" id="KAJ8298462.1"/>
    </source>
</evidence>
<dbReference type="PANTHER" id="PTHR12062">
    <property type="entry name" value="N-ACETYLGLUCOSAMINYLTRANSFERASE VI"/>
    <property type="match status" value="1"/>
</dbReference>
<dbReference type="InterPro" id="IPR006759">
    <property type="entry name" value="Glyco_transf_54"/>
</dbReference>
<proteinExistence type="predicted"/>
<comment type="caution">
    <text evidence="2">The sequence shown here is derived from an EMBL/GenBank/DDBJ whole genome shotgun (WGS) entry which is preliminary data.</text>
</comment>
<protein>
    <recommendedName>
        <fullName evidence="1">MGAT4 A/B/C C-terminal domain-containing protein</fullName>
    </recommendedName>
</protein>
<keyword evidence="3" id="KW-1185">Reference proteome</keyword>
<accession>A0ABQ9DZL8</accession>
<dbReference type="Proteomes" id="UP001217089">
    <property type="component" value="Unassembled WGS sequence"/>
</dbReference>
<feature type="domain" description="MGAT4 A/B/C C-terminal" evidence="1">
    <location>
        <begin position="61"/>
        <end position="193"/>
    </location>
</feature>
<evidence type="ECO:0000313" key="3">
    <source>
        <dbReference type="Proteomes" id="UP001217089"/>
    </source>
</evidence>
<dbReference type="InterPro" id="IPR056576">
    <property type="entry name" value="MGAT4_A/B/C_C"/>
</dbReference>
<evidence type="ECO:0000259" key="1">
    <source>
        <dbReference type="Pfam" id="PF23524"/>
    </source>
</evidence>
<dbReference type="PANTHER" id="PTHR12062:SF9">
    <property type="entry name" value="ALPHA-1,3-MANNOSYL-GLYCOPROTEIN 4-BETA-N-ACETYLGLUCOSAMINYLTRANSFERASE A, ISOFORM A"/>
    <property type="match status" value="1"/>
</dbReference>
<sequence>MISVKKGRHCQRMKAELRRRYKPSLFQHIGMQSSLKGKVQKLKDKDFGKQMLHRAHVNPPAELKTSLKAYQKFKIQKAYIGEDIFWATSPVKGDFILITFTPPIELDGFLIRSGNTDHPSDKFYNSVADILPSIPLDKEYSSLFNKTDNGFYSVTDFDKNGLANVSLKEPIGKINSIRIRVLATSDFWVLISEVGLNCIFVE</sequence>
<gene>
    <name evidence="2" type="ORF">KUTeg_024993</name>
</gene>
<dbReference type="EMBL" id="JARBDR010000923">
    <property type="protein sequence ID" value="KAJ8298462.1"/>
    <property type="molecule type" value="Genomic_DNA"/>
</dbReference>
<name>A0ABQ9DZL8_TEGGR</name>
<reference evidence="2 3" key="1">
    <citation type="submission" date="2022-12" db="EMBL/GenBank/DDBJ databases">
        <title>Chromosome-level genome of Tegillarca granosa.</title>
        <authorList>
            <person name="Kim J."/>
        </authorList>
    </citation>
    <scope>NUCLEOTIDE SEQUENCE [LARGE SCALE GENOMIC DNA]</scope>
    <source>
        <strain evidence="2">Teg-2019</strain>
        <tissue evidence="2">Adductor muscle</tissue>
    </source>
</reference>
<organism evidence="2 3">
    <name type="scientific">Tegillarca granosa</name>
    <name type="common">Malaysian cockle</name>
    <name type="synonym">Anadara granosa</name>
    <dbReference type="NCBI Taxonomy" id="220873"/>
    <lineage>
        <taxon>Eukaryota</taxon>
        <taxon>Metazoa</taxon>
        <taxon>Spiralia</taxon>
        <taxon>Lophotrochozoa</taxon>
        <taxon>Mollusca</taxon>
        <taxon>Bivalvia</taxon>
        <taxon>Autobranchia</taxon>
        <taxon>Pteriomorphia</taxon>
        <taxon>Arcoida</taxon>
        <taxon>Arcoidea</taxon>
        <taxon>Arcidae</taxon>
        <taxon>Tegillarca</taxon>
    </lineage>
</organism>